<name>A0A850H289_9SPHN</name>
<organism evidence="1 2">
    <name type="scientific">Qipengyuania atrilutea</name>
    <dbReference type="NCBI Taxonomy" id="2744473"/>
    <lineage>
        <taxon>Bacteria</taxon>
        <taxon>Pseudomonadati</taxon>
        <taxon>Pseudomonadota</taxon>
        <taxon>Alphaproteobacteria</taxon>
        <taxon>Sphingomonadales</taxon>
        <taxon>Erythrobacteraceae</taxon>
        <taxon>Qipengyuania</taxon>
    </lineage>
</organism>
<dbReference type="EMBL" id="JABWGV010000009">
    <property type="protein sequence ID" value="NVD46111.1"/>
    <property type="molecule type" value="Genomic_DNA"/>
</dbReference>
<sequence>MKIETYPEEASHNCRKWTYAIFDDDGIEELERVTMEGSHSAVQRAAKEARHRLYLERKAQRTR</sequence>
<dbReference type="RefSeq" id="WP_176268340.1">
    <property type="nucleotide sequence ID" value="NZ_JABWGV010000009.1"/>
</dbReference>
<evidence type="ECO:0000313" key="2">
    <source>
        <dbReference type="Proteomes" id="UP000561438"/>
    </source>
</evidence>
<protein>
    <submittedName>
        <fullName evidence="1">Uncharacterized protein</fullName>
    </submittedName>
</protein>
<dbReference type="AlphaFoldDB" id="A0A850H289"/>
<keyword evidence="2" id="KW-1185">Reference proteome</keyword>
<evidence type="ECO:0000313" key="1">
    <source>
        <dbReference type="EMBL" id="NVD46111.1"/>
    </source>
</evidence>
<reference evidence="1 2" key="1">
    <citation type="submission" date="2020-06" db="EMBL/GenBank/DDBJ databases">
        <title>Altererythrobacter sp. HHU K3-1.</title>
        <authorList>
            <person name="Zhang D."/>
            <person name="Xue H."/>
        </authorList>
    </citation>
    <scope>NUCLEOTIDE SEQUENCE [LARGE SCALE GENOMIC DNA]</scope>
    <source>
        <strain evidence="1 2">HHU K3-1</strain>
    </source>
</reference>
<accession>A0A850H289</accession>
<gene>
    <name evidence="1" type="ORF">HUV48_13950</name>
</gene>
<proteinExistence type="predicted"/>
<comment type="caution">
    <text evidence="1">The sequence shown here is derived from an EMBL/GenBank/DDBJ whole genome shotgun (WGS) entry which is preliminary data.</text>
</comment>
<dbReference type="Proteomes" id="UP000561438">
    <property type="component" value="Unassembled WGS sequence"/>
</dbReference>